<feature type="region of interest" description="Disordered" evidence="1">
    <location>
        <begin position="171"/>
        <end position="192"/>
    </location>
</feature>
<reference evidence="2" key="1">
    <citation type="journal article" date="2020" name="Stud. Mycol.">
        <title>101 Dothideomycetes genomes: a test case for predicting lifestyles and emergence of pathogens.</title>
        <authorList>
            <person name="Haridas S."/>
            <person name="Albert R."/>
            <person name="Binder M."/>
            <person name="Bloem J."/>
            <person name="Labutti K."/>
            <person name="Salamov A."/>
            <person name="Andreopoulos B."/>
            <person name="Baker S."/>
            <person name="Barry K."/>
            <person name="Bills G."/>
            <person name="Bluhm B."/>
            <person name="Cannon C."/>
            <person name="Castanera R."/>
            <person name="Culley D."/>
            <person name="Daum C."/>
            <person name="Ezra D."/>
            <person name="Gonzalez J."/>
            <person name="Henrissat B."/>
            <person name="Kuo A."/>
            <person name="Liang C."/>
            <person name="Lipzen A."/>
            <person name="Lutzoni F."/>
            <person name="Magnuson J."/>
            <person name="Mondo S."/>
            <person name="Nolan M."/>
            <person name="Ohm R."/>
            <person name="Pangilinan J."/>
            <person name="Park H.-J."/>
            <person name="Ramirez L."/>
            <person name="Alfaro M."/>
            <person name="Sun H."/>
            <person name="Tritt A."/>
            <person name="Yoshinaga Y."/>
            <person name="Zwiers L.-H."/>
            <person name="Turgeon B."/>
            <person name="Goodwin S."/>
            <person name="Spatafora J."/>
            <person name="Crous P."/>
            <person name="Grigoriev I."/>
        </authorList>
    </citation>
    <scope>NUCLEOTIDE SEQUENCE</scope>
    <source>
        <strain evidence="2">CBS 269.34</strain>
    </source>
</reference>
<feature type="region of interest" description="Disordered" evidence="1">
    <location>
        <begin position="325"/>
        <end position="378"/>
    </location>
</feature>
<evidence type="ECO:0000313" key="3">
    <source>
        <dbReference type="Proteomes" id="UP000799750"/>
    </source>
</evidence>
<feature type="compositionally biased region" description="Low complexity" evidence="1">
    <location>
        <begin position="209"/>
        <end position="220"/>
    </location>
</feature>
<dbReference type="OrthoDB" id="3798510at2759"/>
<sequence>MCYGHRPYGLPAGAGRARSLASVSLSPYCNSARVVLCIVNSHGQPSSLQQVVTRYSRSQLLSYTYHHISASPVQHSMPTQSNAHEPRQIHVTEIPVAKSSHPLPNRPKEAKCHDCRIWEPSNLEDRFPAIPCGHHPRSNPNENRFSILAQLDSRGEKSSWAFDFIPPSKRFTARRRGKRGGRHSKTKAKQGLRPDIFDDLFADLRSKDTSSTIGGVSSGSPAKTNDIPQSRKSEVPQNSPSRVESVGPAPHVCSITKPPPARSIFSRQSSQSIQPTVPNLTLGRRTPPIHPPLQTPSFQQSRFYLPATFSPGVPSPSLSPILKKTLSRRSSLSTTSITSTTGGATNHPRLHLLQDASFATHTDREKHSNDYARTTTRRNSRFFPHRAAAAAAIRALSLPPSTPVTPLHYRSKSSCATTPCSLPPSPPLALEPSLTPPLILEPIPTPPWVTSPLCHPNALPSPTPSPSSTARALRDYICVSNSPTASASVVVTPSPSTPSTPPSSNWRTWQDCRYESVSTSPYPPENPYSPIDSVPSAEGGCPDMDAGETPEILHRPNSSDPAPVGCPSPTPPPLTVEERASLTKFLAMGHAEPCWCRSTQASVTSTEVLPTPSQLFAVQQSIASSSTTPADPSLPSETLLSTSPDVSSSIEFEHILPSPTAFDADGDDDDGWTLLHDEARVGRPVVRHVTTPLTRTRPRGPKWRCRIPVPASSIPLSKGKEKEKEKEEEDIGMEEWWYLECDSDTKVEKGEGSRQAVEETCEKCEERVCKKGWCGCEWEWYWPSLKEAREMGWEKGKGKGKEKVV</sequence>
<keyword evidence="3" id="KW-1185">Reference proteome</keyword>
<name>A0A6A6R6E3_9PEZI</name>
<feature type="compositionally biased region" description="Low complexity" evidence="1">
    <location>
        <begin position="325"/>
        <end position="341"/>
    </location>
</feature>
<feature type="region of interest" description="Disordered" evidence="1">
    <location>
        <begin position="549"/>
        <end position="568"/>
    </location>
</feature>
<protein>
    <submittedName>
        <fullName evidence="2">Uncharacterized protein</fullName>
    </submittedName>
</protein>
<feature type="region of interest" description="Disordered" evidence="1">
    <location>
        <begin position="209"/>
        <end position="251"/>
    </location>
</feature>
<feature type="region of interest" description="Disordered" evidence="1">
    <location>
        <begin position="487"/>
        <end position="537"/>
    </location>
</feature>
<organism evidence="2 3">
    <name type="scientific">Lophium mytilinum</name>
    <dbReference type="NCBI Taxonomy" id="390894"/>
    <lineage>
        <taxon>Eukaryota</taxon>
        <taxon>Fungi</taxon>
        <taxon>Dikarya</taxon>
        <taxon>Ascomycota</taxon>
        <taxon>Pezizomycotina</taxon>
        <taxon>Dothideomycetes</taxon>
        <taxon>Pleosporomycetidae</taxon>
        <taxon>Mytilinidiales</taxon>
        <taxon>Mytilinidiaceae</taxon>
        <taxon>Lophium</taxon>
    </lineage>
</organism>
<feature type="compositionally biased region" description="Basic and acidic residues" evidence="1">
    <location>
        <begin position="361"/>
        <end position="370"/>
    </location>
</feature>
<evidence type="ECO:0000256" key="1">
    <source>
        <dbReference type="SAM" id="MobiDB-lite"/>
    </source>
</evidence>
<dbReference type="EMBL" id="MU004183">
    <property type="protein sequence ID" value="KAF2499972.1"/>
    <property type="molecule type" value="Genomic_DNA"/>
</dbReference>
<gene>
    <name evidence="2" type="ORF">BU16DRAFT_232765</name>
</gene>
<dbReference type="AlphaFoldDB" id="A0A6A6R6E3"/>
<feature type="compositionally biased region" description="Basic residues" evidence="1">
    <location>
        <begin position="171"/>
        <end position="190"/>
    </location>
</feature>
<dbReference type="Proteomes" id="UP000799750">
    <property type="component" value="Unassembled WGS sequence"/>
</dbReference>
<accession>A0A6A6R6E3</accession>
<evidence type="ECO:0000313" key="2">
    <source>
        <dbReference type="EMBL" id="KAF2499972.1"/>
    </source>
</evidence>
<proteinExistence type="predicted"/>